<evidence type="ECO:0000256" key="2">
    <source>
        <dbReference type="ARBA" id="ARBA00022679"/>
    </source>
</evidence>
<accession>A0A9D4SUG4</accession>
<sequence>MRFAGGMPTVADGSVGRAKGDLKALPLLRSLVIGPAARQPVVAMAIRLGIIDQEMAECLTDRFTAPPAAQPALIAITPAPKQPQGHHPAWTVRQIAALGEETILEQELNAALARTKLRSAPSRRHHIPDATAYNDVWQSGTRPEAWLTASVVPVRKPGRASVAIASYSTISLTYAACNLIETIAMERPSWIAGAMEFLPVQQTGFRRHRCNADSTADVVFTLEEARSKAERYPTECSLYADDVALWNRGSRRHLTAIKRSLQRSLYVVASFFKAIGLIVWPTKTEALLFHPRAAAQRAIQRLVLTDRPISQSKALTYLERRIDPSLTWIPAAKLATFKANSVQIAVGKIDSRRSAAAACVIPKTGTTIRCRFLIHSSSTAVELADLHLAPDYLAATTPQLPVAIFSDSRSALQELLQQDRAGITVALLYTKLTAIGASGIIREFLRFEPGKDDVVLMTYPTSGTHWMMQIMQLIVYRGSSATMHSEFCERSPFLEDYGERILEVTTNSHPRILTTHFRPGLLKINQSSKYVYVARNPWDLCASMYDQCRQTPLYPLRATFQELLPLFLQGYVSYGS</sequence>
<comment type="caution">
    <text evidence="4">The sequence shown here is derived from an EMBL/GenBank/DDBJ whole genome shotgun (WGS) entry which is preliminary data.</text>
</comment>
<dbReference type="Pfam" id="PF00685">
    <property type="entry name" value="Sulfotransfer_1"/>
    <property type="match status" value="1"/>
</dbReference>
<dbReference type="GO" id="GO:0008146">
    <property type="term" value="F:sulfotransferase activity"/>
    <property type="evidence" value="ECO:0007669"/>
    <property type="project" value="InterPro"/>
</dbReference>
<gene>
    <name evidence="4" type="ORF">HPB52_013494</name>
</gene>
<name>A0A9D4SUG4_RHISA</name>
<keyword evidence="2" id="KW-0808">Transferase</keyword>
<evidence type="ECO:0000313" key="4">
    <source>
        <dbReference type="EMBL" id="KAH7951834.1"/>
    </source>
</evidence>
<dbReference type="VEuPathDB" id="VectorBase:RSAN_043531"/>
<evidence type="ECO:0000259" key="3">
    <source>
        <dbReference type="Pfam" id="PF00685"/>
    </source>
</evidence>
<evidence type="ECO:0000256" key="1">
    <source>
        <dbReference type="ARBA" id="ARBA00005771"/>
    </source>
</evidence>
<reference evidence="4" key="1">
    <citation type="journal article" date="2020" name="Cell">
        <title>Large-Scale Comparative Analyses of Tick Genomes Elucidate Their Genetic Diversity and Vector Capacities.</title>
        <authorList>
            <consortium name="Tick Genome and Microbiome Consortium (TIGMIC)"/>
            <person name="Jia N."/>
            <person name="Wang J."/>
            <person name="Shi W."/>
            <person name="Du L."/>
            <person name="Sun Y."/>
            <person name="Zhan W."/>
            <person name="Jiang J.F."/>
            <person name="Wang Q."/>
            <person name="Zhang B."/>
            <person name="Ji P."/>
            <person name="Bell-Sakyi L."/>
            <person name="Cui X.M."/>
            <person name="Yuan T.T."/>
            <person name="Jiang B.G."/>
            <person name="Yang W.F."/>
            <person name="Lam T.T."/>
            <person name="Chang Q.C."/>
            <person name="Ding S.J."/>
            <person name="Wang X.J."/>
            <person name="Zhu J.G."/>
            <person name="Ruan X.D."/>
            <person name="Zhao L."/>
            <person name="Wei J.T."/>
            <person name="Ye R.Z."/>
            <person name="Que T.C."/>
            <person name="Du C.H."/>
            <person name="Zhou Y.H."/>
            <person name="Cheng J.X."/>
            <person name="Dai P.F."/>
            <person name="Guo W.B."/>
            <person name="Han X.H."/>
            <person name="Huang E.J."/>
            <person name="Li L.F."/>
            <person name="Wei W."/>
            <person name="Gao Y.C."/>
            <person name="Liu J.Z."/>
            <person name="Shao H.Z."/>
            <person name="Wang X."/>
            <person name="Wang C.C."/>
            <person name="Yang T.C."/>
            <person name="Huo Q.B."/>
            <person name="Li W."/>
            <person name="Chen H.Y."/>
            <person name="Chen S.E."/>
            <person name="Zhou L.G."/>
            <person name="Ni X.B."/>
            <person name="Tian J.H."/>
            <person name="Sheng Y."/>
            <person name="Liu T."/>
            <person name="Pan Y.S."/>
            <person name="Xia L.Y."/>
            <person name="Li J."/>
            <person name="Zhao F."/>
            <person name="Cao W.C."/>
        </authorList>
    </citation>
    <scope>NUCLEOTIDE SEQUENCE</scope>
    <source>
        <strain evidence="4">Rsan-2018</strain>
    </source>
</reference>
<dbReference type="SUPFAM" id="SSF52540">
    <property type="entry name" value="P-loop containing nucleoside triphosphate hydrolases"/>
    <property type="match status" value="1"/>
</dbReference>
<dbReference type="Proteomes" id="UP000821837">
    <property type="component" value="Chromosome 5"/>
</dbReference>
<evidence type="ECO:0000313" key="5">
    <source>
        <dbReference type="Proteomes" id="UP000821837"/>
    </source>
</evidence>
<dbReference type="VEuPathDB" id="VectorBase:RSAN_040650"/>
<comment type="similarity">
    <text evidence="1">Belongs to the sulfotransferase 1 family.</text>
</comment>
<dbReference type="AlphaFoldDB" id="A0A9D4SUG4"/>
<proteinExistence type="inferred from homology"/>
<keyword evidence="5" id="KW-1185">Reference proteome</keyword>
<dbReference type="InterPro" id="IPR027417">
    <property type="entry name" value="P-loop_NTPase"/>
</dbReference>
<dbReference type="InterPro" id="IPR000863">
    <property type="entry name" value="Sulfotransferase_dom"/>
</dbReference>
<organism evidence="4 5">
    <name type="scientific">Rhipicephalus sanguineus</name>
    <name type="common">Brown dog tick</name>
    <name type="synonym">Ixodes sanguineus</name>
    <dbReference type="NCBI Taxonomy" id="34632"/>
    <lineage>
        <taxon>Eukaryota</taxon>
        <taxon>Metazoa</taxon>
        <taxon>Ecdysozoa</taxon>
        <taxon>Arthropoda</taxon>
        <taxon>Chelicerata</taxon>
        <taxon>Arachnida</taxon>
        <taxon>Acari</taxon>
        <taxon>Parasitiformes</taxon>
        <taxon>Ixodida</taxon>
        <taxon>Ixodoidea</taxon>
        <taxon>Ixodidae</taxon>
        <taxon>Rhipicephalinae</taxon>
        <taxon>Rhipicephalus</taxon>
        <taxon>Rhipicephalus</taxon>
    </lineage>
</organism>
<dbReference type="EMBL" id="JABSTV010001251">
    <property type="protein sequence ID" value="KAH7951834.1"/>
    <property type="molecule type" value="Genomic_DNA"/>
</dbReference>
<feature type="domain" description="Sulfotransferase" evidence="3">
    <location>
        <begin position="451"/>
        <end position="576"/>
    </location>
</feature>
<dbReference type="PANTHER" id="PTHR11783">
    <property type="entry name" value="SULFOTRANSFERASE SULT"/>
    <property type="match status" value="1"/>
</dbReference>
<protein>
    <recommendedName>
        <fullName evidence="3">Sulfotransferase domain-containing protein</fullName>
    </recommendedName>
</protein>
<reference evidence="4" key="2">
    <citation type="submission" date="2021-09" db="EMBL/GenBank/DDBJ databases">
        <authorList>
            <person name="Jia N."/>
            <person name="Wang J."/>
            <person name="Shi W."/>
            <person name="Du L."/>
            <person name="Sun Y."/>
            <person name="Zhan W."/>
            <person name="Jiang J."/>
            <person name="Wang Q."/>
            <person name="Zhang B."/>
            <person name="Ji P."/>
            <person name="Sakyi L.B."/>
            <person name="Cui X."/>
            <person name="Yuan T."/>
            <person name="Jiang B."/>
            <person name="Yang W."/>
            <person name="Lam T.T.-Y."/>
            <person name="Chang Q."/>
            <person name="Ding S."/>
            <person name="Wang X."/>
            <person name="Zhu J."/>
            <person name="Ruan X."/>
            <person name="Zhao L."/>
            <person name="Wei J."/>
            <person name="Que T."/>
            <person name="Du C."/>
            <person name="Cheng J."/>
            <person name="Dai P."/>
            <person name="Han X."/>
            <person name="Huang E."/>
            <person name="Gao Y."/>
            <person name="Liu J."/>
            <person name="Shao H."/>
            <person name="Ye R."/>
            <person name="Li L."/>
            <person name="Wei W."/>
            <person name="Wang X."/>
            <person name="Wang C."/>
            <person name="Huo Q."/>
            <person name="Li W."/>
            <person name="Guo W."/>
            <person name="Chen H."/>
            <person name="Chen S."/>
            <person name="Zhou L."/>
            <person name="Zhou L."/>
            <person name="Ni X."/>
            <person name="Tian J."/>
            <person name="Zhou Y."/>
            <person name="Sheng Y."/>
            <person name="Liu T."/>
            <person name="Pan Y."/>
            <person name="Xia L."/>
            <person name="Li J."/>
            <person name="Zhao F."/>
            <person name="Cao W."/>
        </authorList>
    </citation>
    <scope>NUCLEOTIDE SEQUENCE</scope>
    <source>
        <strain evidence="4">Rsan-2018</strain>
        <tissue evidence="4">Larvae</tissue>
    </source>
</reference>
<dbReference type="VEuPathDB" id="VectorBase:RSAN_033786"/>
<dbReference type="Gene3D" id="3.40.50.300">
    <property type="entry name" value="P-loop containing nucleotide triphosphate hydrolases"/>
    <property type="match status" value="1"/>
</dbReference>